<dbReference type="EMBL" id="JAYGII010000024">
    <property type="protein sequence ID" value="MEA5446231.1"/>
    <property type="molecule type" value="Genomic_DNA"/>
</dbReference>
<gene>
    <name evidence="2" type="ORF">VCB98_10405</name>
</gene>
<accession>A0AAP6MN81</accession>
<evidence type="ECO:0000256" key="1">
    <source>
        <dbReference type="SAM" id="Phobius"/>
    </source>
</evidence>
<dbReference type="Pfam" id="PF04367">
    <property type="entry name" value="DUF502"/>
    <property type="match status" value="1"/>
</dbReference>
<reference evidence="2 3" key="1">
    <citation type="submission" date="2023-12" db="EMBL/GenBank/DDBJ databases">
        <title>Whole-genome sequencing of halo(alkali)philic microorganisms from hypersaline lakes.</title>
        <authorList>
            <person name="Sorokin D.Y."/>
            <person name="Merkel A.Y."/>
            <person name="Messina E."/>
            <person name="Yakimov M."/>
        </authorList>
    </citation>
    <scope>NUCLEOTIDE SEQUENCE [LARGE SCALE GENOMIC DNA]</scope>
    <source>
        <strain evidence="2 3">AB-CW1</strain>
    </source>
</reference>
<dbReference type="PANTHER" id="PTHR31876">
    <property type="entry name" value="COV-LIKE PROTEIN 1"/>
    <property type="match status" value="1"/>
</dbReference>
<keyword evidence="1" id="KW-0472">Membrane</keyword>
<dbReference type="RefSeq" id="WP_346052358.1">
    <property type="nucleotide sequence ID" value="NZ_JAYGII010000024.1"/>
</dbReference>
<keyword evidence="1" id="KW-0812">Transmembrane</keyword>
<dbReference type="InterPro" id="IPR007462">
    <property type="entry name" value="COV1-like"/>
</dbReference>
<keyword evidence="3" id="KW-1185">Reference proteome</keyword>
<dbReference type="PANTHER" id="PTHR31876:SF26">
    <property type="entry name" value="PROTEIN LIKE COV 2"/>
    <property type="match status" value="1"/>
</dbReference>
<name>A0AAP6MN81_9GAMM</name>
<comment type="caution">
    <text evidence="2">The sequence shown here is derived from an EMBL/GenBank/DDBJ whole genome shotgun (WGS) entry which is preliminary data.</text>
</comment>
<evidence type="ECO:0000313" key="3">
    <source>
        <dbReference type="Proteomes" id="UP001302316"/>
    </source>
</evidence>
<organism evidence="2 3">
    <name type="scientific">Natronospira elongata</name>
    <dbReference type="NCBI Taxonomy" id="3110268"/>
    <lineage>
        <taxon>Bacteria</taxon>
        <taxon>Pseudomonadati</taxon>
        <taxon>Pseudomonadota</taxon>
        <taxon>Gammaproteobacteria</taxon>
        <taxon>Natronospirales</taxon>
        <taxon>Natronospiraceae</taxon>
        <taxon>Natronospira</taxon>
    </lineage>
</organism>
<proteinExistence type="predicted"/>
<dbReference type="Proteomes" id="UP001302316">
    <property type="component" value="Unassembled WGS sequence"/>
</dbReference>
<evidence type="ECO:0000313" key="2">
    <source>
        <dbReference type="EMBL" id="MEA5446231.1"/>
    </source>
</evidence>
<dbReference type="AlphaFoldDB" id="A0AAP6MN81"/>
<sequence>MQRVGALFLLGLATLLPAMLIGYLLFRFLAGAERMLGQVLATLLPANWYLPGMGLLAGLLLILMAGLLARSWIGPPVGRWLSHRVGRLPILGRLYLALRAVIRRFSGENPVAFTSVVLVLDGAGGRGRIGLVAERQPMQLSPEGPARVPVYFPAPFQPGGDLEFVPADHLQEVEMSVDQALTLVLSAGLARESGP</sequence>
<feature type="transmembrane region" description="Helical" evidence="1">
    <location>
        <begin position="7"/>
        <end position="28"/>
    </location>
</feature>
<protein>
    <submittedName>
        <fullName evidence="2">DUF502 domain-containing protein</fullName>
    </submittedName>
</protein>
<keyword evidence="1" id="KW-1133">Transmembrane helix</keyword>
<feature type="transmembrane region" description="Helical" evidence="1">
    <location>
        <begin position="48"/>
        <end position="69"/>
    </location>
</feature>